<dbReference type="GO" id="GO:0008757">
    <property type="term" value="F:S-adenosylmethionine-dependent methyltransferase activity"/>
    <property type="evidence" value="ECO:0007669"/>
    <property type="project" value="InterPro"/>
</dbReference>
<keyword evidence="1" id="KW-0489">Methyltransferase</keyword>
<comment type="caution">
    <text evidence="4">The sequence shown here is derived from an EMBL/GenBank/DDBJ whole genome shotgun (WGS) entry which is preliminary data.</text>
</comment>
<dbReference type="SUPFAM" id="SSF53335">
    <property type="entry name" value="S-adenosyl-L-methionine-dependent methyltransferases"/>
    <property type="match status" value="1"/>
</dbReference>
<dbReference type="GO" id="GO:0000049">
    <property type="term" value="F:tRNA binding"/>
    <property type="evidence" value="ECO:0007669"/>
    <property type="project" value="TreeGrafter"/>
</dbReference>
<proteinExistence type="predicted"/>
<sequence>METEAALLEKQHVHSVYEKTAPCLSDLQAKAWPRVRQFLLQQKPGSLVADIGCGTGKYLNVNHDIYTVGCDLCSPLVAKARKQGNEVMVCDNLQLPFRDQVFTAIISIGVIHHFSTPERRICAIKEMARTVASGGDIMIYVWALEQKRRRFHKQDVLVPWNKALCSRNSSESGEAVSGRGGGWGECGIVDDLGSKAGGQRTHSLGNYMAVGKCCVKISSQRGRLSRACLGGSLRSWFFSKSLDEPGMKRYIERIKPSGGPPQWVESTVLVQPARHNSIDLGLGGPLPSEPSPEDDEVFVEAVSQEEAKWLEVAGALREMNSSAQRDIAKGGHDTGDRKLPPAVRNTNDLNCVKRRVMPLNSTDSILETMAVDGQDSDLIDCKDLMRYYHVFREGELARLIEEKVPELTVQSTCYDHGNWCVIAKKNLSYAQREGLCDGVAQLPVETDGDQSSDSPLCVAALLPMATQKQPRSQVRFPGTCANGGARVSPPAWVTAGHAPYPPHLSQQGAESHSVAADSSARSHFPLPAGLHHSGLQQVLIPSVLLPQNPVQDLLWGSGDLHRSLPLAQGISIMHLGLSIPSLRKLRYPAGWSGSDSPRSSSLGGCRPCSMYEFLQRLISSGIWDR</sequence>
<evidence type="ECO:0000259" key="3">
    <source>
        <dbReference type="Pfam" id="PF08241"/>
    </source>
</evidence>
<name>A0A8T2P0R6_9TELE</name>
<dbReference type="Gene3D" id="3.40.50.150">
    <property type="entry name" value="Vaccinia Virus protein VP39"/>
    <property type="match status" value="2"/>
</dbReference>
<feature type="domain" description="Methyltransferase type 11" evidence="3">
    <location>
        <begin position="50"/>
        <end position="138"/>
    </location>
</feature>
<evidence type="ECO:0000256" key="1">
    <source>
        <dbReference type="ARBA" id="ARBA00022603"/>
    </source>
</evidence>
<dbReference type="InterPro" id="IPR051422">
    <property type="entry name" value="AlkB_tRNA_MeTrf/Diox"/>
</dbReference>
<evidence type="ECO:0000313" key="5">
    <source>
        <dbReference type="Proteomes" id="UP000824540"/>
    </source>
</evidence>
<dbReference type="OrthoDB" id="271595at2759"/>
<dbReference type="CDD" id="cd02440">
    <property type="entry name" value="AdoMet_MTases"/>
    <property type="match status" value="1"/>
</dbReference>
<dbReference type="GO" id="GO:0030488">
    <property type="term" value="P:tRNA methylation"/>
    <property type="evidence" value="ECO:0007669"/>
    <property type="project" value="TreeGrafter"/>
</dbReference>
<dbReference type="PANTHER" id="PTHR13069">
    <property type="entry name" value="ALKYLATED DNA REPAIR PROTEIN ALKB HOMOLOG 8"/>
    <property type="match status" value="1"/>
</dbReference>
<dbReference type="EMBL" id="JAFBMS010000014">
    <property type="protein sequence ID" value="KAG9346983.1"/>
    <property type="molecule type" value="Genomic_DNA"/>
</dbReference>
<dbReference type="Pfam" id="PF08241">
    <property type="entry name" value="Methyltransf_11"/>
    <property type="match status" value="1"/>
</dbReference>
<organism evidence="4 5">
    <name type="scientific">Albula glossodonta</name>
    <name type="common">roundjaw bonefish</name>
    <dbReference type="NCBI Taxonomy" id="121402"/>
    <lineage>
        <taxon>Eukaryota</taxon>
        <taxon>Metazoa</taxon>
        <taxon>Chordata</taxon>
        <taxon>Craniata</taxon>
        <taxon>Vertebrata</taxon>
        <taxon>Euteleostomi</taxon>
        <taxon>Actinopterygii</taxon>
        <taxon>Neopterygii</taxon>
        <taxon>Teleostei</taxon>
        <taxon>Albuliformes</taxon>
        <taxon>Albulidae</taxon>
        <taxon>Albula</taxon>
    </lineage>
</organism>
<gene>
    <name evidence="4" type="ORF">JZ751_005910</name>
</gene>
<dbReference type="InterPro" id="IPR013216">
    <property type="entry name" value="Methyltransf_11"/>
</dbReference>
<keyword evidence="5" id="KW-1185">Reference proteome</keyword>
<dbReference type="Proteomes" id="UP000824540">
    <property type="component" value="Unassembled WGS sequence"/>
</dbReference>
<dbReference type="GO" id="GO:0106335">
    <property type="term" value="F:tRNA (5-carboxymethyluridine(34)-5-O)-methyltransferase activity"/>
    <property type="evidence" value="ECO:0007669"/>
    <property type="project" value="TreeGrafter"/>
</dbReference>
<dbReference type="FunFam" id="3.40.50.150:FF:000195">
    <property type="entry name" value="Methyltransferase domain containing protein"/>
    <property type="match status" value="1"/>
</dbReference>
<dbReference type="InterPro" id="IPR029063">
    <property type="entry name" value="SAM-dependent_MTases_sf"/>
</dbReference>
<dbReference type="PANTHER" id="PTHR13069:SF36">
    <property type="entry name" value="TRNA METHYLTRANSFERASE 9B-RELATED"/>
    <property type="match status" value="1"/>
</dbReference>
<evidence type="ECO:0000313" key="4">
    <source>
        <dbReference type="EMBL" id="KAG9346983.1"/>
    </source>
</evidence>
<dbReference type="GO" id="GO:0002098">
    <property type="term" value="P:tRNA wobble uridine modification"/>
    <property type="evidence" value="ECO:0007669"/>
    <property type="project" value="TreeGrafter"/>
</dbReference>
<dbReference type="GO" id="GO:0005634">
    <property type="term" value="C:nucleus"/>
    <property type="evidence" value="ECO:0007669"/>
    <property type="project" value="TreeGrafter"/>
</dbReference>
<accession>A0A8T2P0R6</accession>
<dbReference type="GO" id="GO:0005737">
    <property type="term" value="C:cytoplasm"/>
    <property type="evidence" value="ECO:0007669"/>
    <property type="project" value="TreeGrafter"/>
</dbReference>
<protein>
    <recommendedName>
        <fullName evidence="3">Methyltransferase type 11 domain-containing protein</fullName>
    </recommendedName>
</protein>
<keyword evidence="2" id="KW-0808">Transferase</keyword>
<reference evidence="4" key="1">
    <citation type="thesis" date="2021" institute="BYU ScholarsArchive" country="Provo, UT, USA">
        <title>Applications of and Algorithms for Genome Assembly and Genomic Analyses with an Emphasis on Marine Teleosts.</title>
        <authorList>
            <person name="Pickett B.D."/>
        </authorList>
    </citation>
    <scope>NUCLEOTIDE SEQUENCE</scope>
    <source>
        <strain evidence="4">HI-2016</strain>
    </source>
</reference>
<dbReference type="AlphaFoldDB" id="A0A8T2P0R6"/>
<evidence type="ECO:0000256" key="2">
    <source>
        <dbReference type="ARBA" id="ARBA00022679"/>
    </source>
</evidence>